<name>A0A1X2HIG0_SYNRA</name>
<evidence type="ECO:0000256" key="1">
    <source>
        <dbReference type="SAM" id="MobiDB-lite"/>
    </source>
</evidence>
<dbReference type="NCBIfam" id="NF047352">
    <property type="entry name" value="P_loop_sacsin"/>
    <property type="match status" value="1"/>
</dbReference>
<dbReference type="Proteomes" id="UP000242180">
    <property type="component" value="Unassembled WGS sequence"/>
</dbReference>
<feature type="compositionally biased region" description="Basic and acidic residues" evidence="1">
    <location>
        <begin position="1444"/>
        <end position="1454"/>
    </location>
</feature>
<evidence type="ECO:0000259" key="2">
    <source>
        <dbReference type="Pfam" id="PF25794"/>
    </source>
</evidence>
<feature type="compositionally biased region" description="Low complexity" evidence="1">
    <location>
        <begin position="1655"/>
        <end position="1672"/>
    </location>
</feature>
<accession>A0A1X2HIG0</accession>
<comment type="caution">
    <text evidence="3">The sequence shown here is derived from an EMBL/GenBank/DDBJ whole genome shotgun (WGS) entry which is preliminary data.</text>
</comment>
<feature type="compositionally biased region" description="Polar residues" evidence="1">
    <location>
        <begin position="1458"/>
        <end position="1467"/>
    </location>
</feature>
<dbReference type="Pfam" id="PF25794">
    <property type="entry name" value="SACS"/>
    <property type="match status" value="1"/>
</dbReference>
<evidence type="ECO:0000313" key="4">
    <source>
        <dbReference type="Proteomes" id="UP000242180"/>
    </source>
</evidence>
<keyword evidence="4" id="KW-1185">Reference proteome</keyword>
<feature type="compositionally biased region" description="Basic and acidic residues" evidence="1">
    <location>
        <begin position="1409"/>
        <end position="1420"/>
    </location>
</feature>
<dbReference type="InterPro" id="IPR036890">
    <property type="entry name" value="HATPase_C_sf"/>
</dbReference>
<dbReference type="InterPro" id="IPR022155">
    <property type="entry name" value="DUF3684"/>
</dbReference>
<dbReference type="Gene3D" id="3.30.565.10">
    <property type="entry name" value="Histidine kinase-like ATPase, C-terminal domain"/>
    <property type="match status" value="1"/>
</dbReference>
<dbReference type="OMA" id="VYWWVIL"/>
<feature type="region of interest" description="Disordered" evidence="1">
    <location>
        <begin position="1383"/>
        <end position="1467"/>
    </location>
</feature>
<proteinExistence type="predicted"/>
<feature type="region of interest" description="Disordered" evidence="1">
    <location>
        <begin position="1655"/>
        <end position="1679"/>
    </location>
</feature>
<dbReference type="Pfam" id="PF12449">
    <property type="entry name" value="DUF3684"/>
    <property type="match status" value="1"/>
</dbReference>
<dbReference type="InParanoid" id="A0A1X2HIG0"/>
<reference evidence="3 4" key="1">
    <citation type="submission" date="2016-07" db="EMBL/GenBank/DDBJ databases">
        <title>Pervasive Adenine N6-methylation of Active Genes in Fungi.</title>
        <authorList>
            <consortium name="DOE Joint Genome Institute"/>
            <person name="Mondo S.J."/>
            <person name="Dannebaum R.O."/>
            <person name="Kuo R.C."/>
            <person name="Labutti K."/>
            <person name="Haridas S."/>
            <person name="Kuo A."/>
            <person name="Salamov A."/>
            <person name="Ahrendt S.R."/>
            <person name="Lipzen A."/>
            <person name="Sullivan W."/>
            <person name="Andreopoulos W.B."/>
            <person name="Clum A."/>
            <person name="Lindquist E."/>
            <person name="Daum C."/>
            <person name="Ramamoorthy G.K."/>
            <person name="Gryganskyi A."/>
            <person name="Culley D."/>
            <person name="Magnuson J.K."/>
            <person name="James T.Y."/>
            <person name="O'Malley M.A."/>
            <person name="Stajich J.E."/>
            <person name="Spatafora J.W."/>
            <person name="Visel A."/>
            <person name="Grigoriev I.V."/>
        </authorList>
    </citation>
    <scope>NUCLEOTIDE SEQUENCE [LARGE SCALE GENOMIC DNA]</scope>
    <source>
        <strain evidence="3 4">NRRL 2496</strain>
    </source>
</reference>
<dbReference type="EMBL" id="MCGN01000003">
    <property type="protein sequence ID" value="ORY98802.1"/>
    <property type="molecule type" value="Genomic_DNA"/>
</dbReference>
<organism evidence="3 4">
    <name type="scientific">Syncephalastrum racemosum</name>
    <name type="common">Filamentous fungus</name>
    <dbReference type="NCBI Taxonomy" id="13706"/>
    <lineage>
        <taxon>Eukaryota</taxon>
        <taxon>Fungi</taxon>
        <taxon>Fungi incertae sedis</taxon>
        <taxon>Mucoromycota</taxon>
        <taxon>Mucoromycotina</taxon>
        <taxon>Mucoromycetes</taxon>
        <taxon>Mucorales</taxon>
        <taxon>Syncephalastraceae</taxon>
        <taxon>Syncephalastrum</taxon>
    </lineage>
</organism>
<dbReference type="InterPro" id="IPR058210">
    <property type="entry name" value="SACS/Nov_dom"/>
</dbReference>
<evidence type="ECO:0000313" key="3">
    <source>
        <dbReference type="EMBL" id="ORY98802.1"/>
    </source>
</evidence>
<sequence>MQNADDASSSAVRIEFQSLDGAAVDPSKPPNLTAKCDKVIFKNNGIPFRPEDWSRLKRIAEGNPDEQKIGAFGVGFYSLFSVCENPFVSSGEQCMAFYFKGDQLFAKRADVPPSDVDKWTTFLMDLREPMEMPGLDEFAKFLTTSMGFTANLREIEVYFDQHLIFSIKKRMAESHPMKLDPSVVHTVSPNRMFTITGASMRQVQLDAEKYTPPSMFSLSSLISRKEIDATEGLPMDKASIFLRVVTGALNVNVSSSYEREMERATKKKPPKTTTFQLVYTGKEEMDASEHTNAIFKDLIPFPHQGRVFIGFPTHQTTGCCSHMAARFIPTVERESIDFADRYISVWNKELLTVGGLLCRIVYNHEMEQIDRLYRELVGYHNLVDKSQDSQAEDNAKLMLEKRAAHTLRSFTFKYSTPSPVVSKVQEERFFNASKAPALIMSSHGVQSVRNTRLLPQVAYASLLDQFIKTVPTVPASVLTECKDVVDKFKQYGLLQPLDISDIIKELDTRPLSEKEMVGCMRWWIEHCKSMSGQMADMPPNAQQFLNAAILDCQGEQLLSLSGVRWWNNPKLIPLDMPLPNDTLPFSVSKMFIAPDLANYFGGWSELSLLEWAKYIADTKKELEDAAPFAERVLAVLAKGFTHLSSKAQTEICQVLKTKKCIPTKYGMKVPNEAYFPTVNLFDDLPVVAFQNSKSNYDVLLTALGVRKHVELQLVFDRLISDGSWSHVDLVRYLTSVQSTLSSLEKSRLRETPIFTKEGEPPKIKEYERKKGQDADGKPVVEKYTKKVYRRYKASELYVPTDTLRTLKLPLIDWSGKQRWRPTSDEAKFLDDLGLQSSPPLVTLLKLASPETQNTALQRAALAYLVDHHRDYQPVYNVSTIDIAFLPCKDAKTYAAPRDVFINPDVDILGFHVLHPDLIGIRDKLGVQEHPPAIRIIHAFIERITTDCDQAKRMFEYMAGRMSDFNFSHWQALRQAKCVPVKEHASDKITLVQPAQCYFESQTQSFHKGLFLFVDFGELANSFLRSCGVKDEPTTVELASMVVKDPQRFWNLSGGAERYLSMLRQLAGQYHQLRGERKLMSEMRSTPFLVGIKRNQMPEDDDGNNNLSSTTEDFTYRLAKASDIFITDDSVAQQIFSPLSVPMEPLLEEFYAHLGSDKLSRQVKETYTYKDAMGVTTRSKAITDAIFERTPVIIHQISSDNPQRRKELCHDEHYVKRNLKVIQARHLKIKRKFKHSGEENVQPTTACADRSSFTIYISGTGEIDYYDVANALCTLLFTRVGFNDAIIVERYLTASLDSLRRKGVPVDRILNIRKNVNAQTPPVYESSPEPQRSLSPTLTPCQLDECTQKVLEVFGDCQVGYIRQLLAQERENHVEKVINKLLADEDYPKNPSQDAVEPEDKPPSEPQPRPSEEKRSTKLLDRLWSWGGGQQRQNKPTPTPPAPVEEPKAVPDKPKLPNSERTITPNYTSNVRQNLKRAIHSCKPYSGDALFSPPRVNQVAESTSYCDATPQQDLVSAGRVGGIEFYVHRGVEPDDVFSQYGSALKRFAEVCKSLAGVFELKPTSVHVFYDTSGSTIAFNTNGSLFMNLRYYLALFEPASPAKRKEALIYWFMTMCHELAHNFVHEHSAQHEFYMSSFAESYLEPFMVYLASTPSAGATSSAEASPASAPAQAPVQTHPAP</sequence>
<protein>
    <recommendedName>
        <fullName evidence="2">Sacsin/Nov domain-containing protein</fullName>
    </recommendedName>
</protein>
<feature type="domain" description="Sacsin/Nov" evidence="2">
    <location>
        <begin position="1"/>
        <end position="95"/>
    </location>
</feature>
<dbReference type="PANTHER" id="PTHR47839:SF1">
    <property type="entry name" value="DOMAIN PROTEIN, PUTATIVE (AFU_ORTHOLOGUE AFUA_6G04830)-RELATED"/>
    <property type="match status" value="1"/>
</dbReference>
<dbReference type="OrthoDB" id="10031156at2759"/>
<dbReference type="STRING" id="13706.A0A1X2HIG0"/>
<dbReference type="SUPFAM" id="SSF55874">
    <property type="entry name" value="ATPase domain of HSP90 chaperone/DNA topoisomerase II/histidine kinase"/>
    <property type="match status" value="1"/>
</dbReference>
<gene>
    <name evidence="3" type="ORF">BCR43DRAFT_488198</name>
</gene>
<dbReference type="PANTHER" id="PTHR47839">
    <property type="entry name" value="DOMAIN PROTEIN, PUTATIVE (AFU_ORTHOLOGUE AFUA_6G04830)-RELATED"/>
    <property type="match status" value="1"/>
</dbReference>